<dbReference type="Proteomes" id="UP000000954">
    <property type="component" value="Chromosome"/>
</dbReference>
<feature type="region of interest" description="Disordered" evidence="1">
    <location>
        <begin position="351"/>
        <end position="448"/>
    </location>
</feature>
<keyword evidence="2" id="KW-1133">Transmembrane helix</keyword>
<keyword evidence="2" id="KW-0472">Membrane</keyword>
<organism evidence="3 4">
    <name type="scientific">Cryptobacterium curtum (strain ATCC 700683 / DSM 15641 / CCUG 43107 / 12-3)</name>
    <dbReference type="NCBI Taxonomy" id="469378"/>
    <lineage>
        <taxon>Bacteria</taxon>
        <taxon>Bacillati</taxon>
        <taxon>Actinomycetota</taxon>
        <taxon>Coriobacteriia</taxon>
        <taxon>Eggerthellales</taxon>
        <taxon>Eggerthellaceae</taxon>
        <taxon>Cryptobacterium</taxon>
    </lineage>
</organism>
<feature type="transmembrane region" description="Helical" evidence="2">
    <location>
        <begin position="186"/>
        <end position="210"/>
    </location>
</feature>
<evidence type="ECO:0000256" key="1">
    <source>
        <dbReference type="SAM" id="MobiDB-lite"/>
    </source>
</evidence>
<evidence type="ECO:0000256" key="2">
    <source>
        <dbReference type="SAM" id="Phobius"/>
    </source>
</evidence>
<evidence type="ECO:0000313" key="4">
    <source>
        <dbReference type="Proteomes" id="UP000000954"/>
    </source>
</evidence>
<dbReference type="AlphaFoldDB" id="C7MLW5"/>
<feature type="compositionally biased region" description="Basic and acidic residues" evidence="1">
    <location>
        <begin position="959"/>
        <end position="972"/>
    </location>
</feature>
<proteinExistence type="predicted"/>
<dbReference type="OrthoDB" id="3169450at2"/>
<feature type="compositionally biased region" description="Polar residues" evidence="1">
    <location>
        <begin position="940"/>
        <end position="949"/>
    </location>
</feature>
<protein>
    <recommendedName>
        <fullName evidence="5">Aminopeptidase</fullName>
    </recommendedName>
</protein>
<dbReference type="EMBL" id="CP001682">
    <property type="protein sequence ID" value="ACU95081.1"/>
    <property type="molecule type" value="Genomic_DNA"/>
</dbReference>
<feature type="compositionally biased region" description="Basic and acidic residues" evidence="1">
    <location>
        <begin position="649"/>
        <end position="676"/>
    </location>
</feature>
<feature type="compositionally biased region" description="Polar residues" evidence="1">
    <location>
        <begin position="544"/>
        <end position="562"/>
    </location>
</feature>
<sequence length="1211" mass="127499">MSTMMDDIAYLSQEIGPRPAGTEEEQRASEYLAQQFRATAGLRAQVEEFACNSQPGIIEAICFGVAVFVTVIALLLPMMTWLAFALTLVAAGLIAAEMFGQPVLSRLFQRGISQNVVVRYHPGEVAVHRHRKVIIVAPYDTGKVLSDLNGLGTQVYSIIQKSAYLALAILPILWLLQGLVHPSGAGAVVFAVLLVIAAVLALAPAISFGLHRAAAYNEGANNNASASAVLVELARRLSGSSAGTAVDEDMQDEFGQDGFSSAEFASDDSTPGDFVVDNAMQDSYVPSNSVASVVDQTGDVPYSSVQNSSENTVIHGAAAAEAAGVVPEGAELVYEVAPTDVPAAAHDQLQRAAAVEEKLHDQERKPADQPASMLDGAAVPALTGNGDEEAGQSAHGRTAEPDMSESSALNSQQPANSTSQQSTVPDWYKAAQQKAKRPQADKPAKRSRYADALDAAVAESSAHFNEANRVLGTEARAYAEAFQPSIREVAAPTAPEKANNASALSAAQNASVTECRNVSPSDQSVSATDHFSAIPSSQNVHAATPLTPRSESLPNSQSQTPMVSAPRQQEVVAAGAPSSVDVASNGDAGQTTAMPPLDVSSLQQPQRAENLSRVEQLQKAPSRRVMPAVRRGGDRVVVNGTDDPSLQFVDHDEVDPRAPINDHDVSDATIARERAARPSVSYRRSPSQGATALKDTSLPQSATDSQRTAGQRNVASPAQPTVAMRPIDVSEDPDINASALPNLEAPSDVPPAPSDMKQPAPLAAAAEDSSDTAAKTLLSSRIPRVNPDGTGALSLDMLQMDNKKAALRNTLPSMSGSISAVSANERDNNSTVSLAGSFASAGATGSFAPVGDELVADVAEDELYIDDADDSDYESQATQTGSFAGPGYMEMPTKRGFFSRLFGRRKKDVEEQSTSEWLDIGDDFNPREVGAARGGWESFQEGSDYQTSRGTEDSSDSYDQSKWDHDDEDKRWNGGAFSRARAAASDLVSRASYARETDEGAAEAPIEPEHPTRSRAAHEGVSPEFAEVARMADRLAAGDSAASEGSQASPTVADEMQEIYALRGTDVTVEVWLVALGSSVDGNAGMKAFLRDHHAELRGSIVINLESLGGGTLSYIDEEGAVLTRKLSARVKRYLRMASQASGILAASAKIDWRDSAASVAMKNGLQAVTVAGMAAGKPAGLGQGDDVVENIDAEALQTSVDYVLATLKNI</sequence>
<feature type="transmembrane region" description="Helical" evidence="2">
    <location>
        <begin position="81"/>
        <end position="100"/>
    </location>
</feature>
<feature type="region of interest" description="Disordered" evidence="1">
    <location>
        <begin position="991"/>
        <end position="1020"/>
    </location>
</feature>
<accession>C7MLW5</accession>
<feature type="transmembrane region" description="Helical" evidence="2">
    <location>
        <begin position="163"/>
        <end position="180"/>
    </location>
</feature>
<feature type="region of interest" description="Disordered" evidence="1">
    <location>
        <begin position="544"/>
        <end position="604"/>
    </location>
</feature>
<keyword evidence="4" id="KW-1185">Reference proteome</keyword>
<keyword evidence="2" id="KW-0812">Transmembrane</keyword>
<dbReference type="RefSeq" id="WP_015778944.1">
    <property type="nucleotide sequence ID" value="NC_013170.1"/>
</dbReference>
<dbReference type="Gene3D" id="3.40.630.10">
    <property type="entry name" value="Zn peptidases"/>
    <property type="match status" value="2"/>
</dbReference>
<dbReference type="HOGENOM" id="CLU_290153_0_0_11"/>
<evidence type="ECO:0008006" key="5">
    <source>
        <dbReference type="Google" id="ProtNLM"/>
    </source>
</evidence>
<feature type="compositionally biased region" description="Basic and acidic residues" evidence="1">
    <location>
        <begin position="438"/>
        <end position="448"/>
    </location>
</feature>
<feature type="compositionally biased region" description="Low complexity" evidence="1">
    <location>
        <begin position="763"/>
        <end position="773"/>
    </location>
</feature>
<dbReference type="SUPFAM" id="SSF53187">
    <property type="entry name" value="Zn-dependent exopeptidases"/>
    <property type="match status" value="1"/>
</dbReference>
<gene>
    <name evidence="3" type="ordered locus">Ccur_14090</name>
</gene>
<feature type="compositionally biased region" description="Polar residues" evidence="1">
    <location>
        <begin position="404"/>
        <end position="424"/>
    </location>
</feature>
<evidence type="ECO:0000313" key="3">
    <source>
        <dbReference type="EMBL" id="ACU95081.1"/>
    </source>
</evidence>
<dbReference type="KEGG" id="ccu:Ccur_14090"/>
<feature type="compositionally biased region" description="Basic and acidic residues" evidence="1">
    <location>
        <begin position="1007"/>
        <end position="1018"/>
    </location>
</feature>
<dbReference type="STRING" id="469378.Ccur_14090"/>
<name>C7MLW5_CRYCD</name>
<feature type="compositionally biased region" description="Polar residues" evidence="1">
    <location>
        <begin position="697"/>
        <end position="719"/>
    </location>
</feature>
<feature type="transmembrane region" description="Helical" evidence="2">
    <location>
        <begin position="57"/>
        <end position="75"/>
    </location>
</feature>
<feature type="region of interest" description="Disordered" evidence="1">
    <location>
        <begin position="649"/>
        <end position="773"/>
    </location>
</feature>
<feature type="compositionally biased region" description="Basic and acidic residues" evidence="1">
    <location>
        <begin position="354"/>
        <end position="367"/>
    </location>
</feature>
<feature type="region of interest" description="Disordered" evidence="1">
    <location>
        <begin position="911"/>
        <end position="973"/>
    </location>
</feature>
<reference evidence="3 4" key="1">
    <citation type="journal article" date="2009" name="Stand. Genomic Sci.">
        <title>Complete genome sequence of Cryptobacterium curtum type strain (12-3).</title>
        <authorList>
            <person name="Mavrommatis K."/>
            <person name="Pukall R."/>
            <person name="Rohde C."/>
            <person name="Chen F."/>
            <person name="Sims D."/>
            <person name="Brettin T."/>
            <person name="Kuske C."/>
            <person name="Detter J.C."/>
            <person name="Han C."/>
            <person name="Lapidus A."/>
            <person name="Copeland A."/>
            <person name="Glavina Del Rio T."/>
            <person name="Nolan M."/>
            <person name="Lucas S."/>
            <person name="Tice H."/>
            <person name="Cheng J.F."/>
            <person name="Bruce D."/>
            <person name="Goodwin L."/>
            <person name="Pitluck S."/>
            <person name="Ovchinnikova G."/>
            <person name="Pati A."/>
            <person name="Ivanova N."/>
            <person name="Chen A."/>
            <person name="Palaniappan K."/>
            <person name="Chain P."/>
            <person name="D'haeseleer P."/>
            <person name="Goker M."/>
            <person name="Bristow J."/>
            <person name="Eisen J.A."/>
            <person name="Markowitz V."/>
            <person name="Hugenholtz P."/>
            <person name="Rohde M."/>
            <person name="Klenk H.P."/>
            <person name="Kyrpides N.C."/>
        </authorList>
    </citation>
    <scope>NUCLEOTIDE SEQUENCE [LARGE SCALE GENOMIC DNA]</scope>
    <source>
        <strain evidence="4">ATCC 700683 / DSM 15641 / 12-3</strain>
    </source>
</reference>
<dbReference type="eggNOG" id="COG2234">
    <property type="taxonomic scope" value="Bacteria"/>
</dbReference>